<protein>
    <submittedName>
        <fullName evidence="6">Membrane protein</fullName>
    </submittedName>
</protein>
<evidence type="ECO:0000313" key="6">
    <source>
        <dbReference type="EMBL" id="AKZ62190.1"/>
    </source>
</evidence>
<reference evidence="7" key="1">
    <citation type="journal article" date="2015" name="Genome Announc.">
        <title>Complete Genome Sequence of Herbaspirillum hiltneri N3 (DSM 17495), Isolated from Surface-Sterilized Wheat Roots.</title>
        <authorList>
            <person name="Guizelini D."/>
            <person name="Saizaki P.M."/>
            <person name="Coimbra N.A."/>
            <person name="Weiss V.A."/>
            <person name="Faoro H."/>
            <person name="Sfeir M.Z."/>
            <person name="Baura V.A."/>
            <person name="Monteiro R.A."/>
            <person name="Chubatsu L.S."/>
            <person name="Souza E.M."/>
            <person name="Cruz L.M."/>
            <person name="Pedrosa F.O."/>
            <person name="Raittz R.T."/>
            <person name="Marchaukoski J.N."/>
            <person name="Steffens M.B."/>
        </authorList>
    </citation>
    <scope>NUCLEOTIDE SEQUENCE [LARGE SCALE GENOMIC DNA]</scope>
    <source>
        <strain evidence="7">N3</strain>
    </source>
</reference>
<evidence type="ECO:0000256" key="4">
    <source>
        <dbReference type="ARBA" id="ARBA00023136"/>
    </source>
</evidence>
<dbReference type="Pfam" id="PF01124">
    <property type="entry name" value="MAPEG"/>
    <property type="match status" value="1"/>
</dbReference>
<dbReference type="RefSeq" id="WP_053195694.1">
    <property type="nucleotide sequence ID" value="NZ_CP011409.1"/>
</dbReference>
<dbReference type="InterPro" id="IPR001129">
    <property type="entry name" value="Membr-assoc_MAPEG"/>
</dbReference>
<keyword evidence="7" id="KW-1185">Reference proteome</keyword>
<evidence type="ECO:0000256" key="2">
    <source>
        <dbReference type="ARBA" id="ARBA00022692"/>
    </source>
</evidence>
<sequence>MEISYWCILIAGLLPILTVSVAKYGRRDFDNGEPRAWLDKQTGLRRRADYAHRNHFEAFPFFAAAVLVAQQTGAAQEWIDGLALAFIAARVVYTALYLNDLPSLRSLSWTVGYACVLSLFAVSALHL</sequence>
<keyword evidence="3 5" id="KW-1133">Transmembrane helix</keyword>
<evidence type="ECO:0000256" key="3">
    <source>
        <dbReference type="ARBA" id="ARBA00022989"/>
    </source>
</evidence>
<proteinExistence type="predicted"/>
<comment type="subcellular location">
    <subcellularLocation>
        <location evidence="1">Membrane</location>
    </subcellularLocation>
</comment>
<dbReference type="PANTHER" id="PTHR35371">
    <property type="entry name" value="INNER MEMBRANE PROTEIN"/>
    <property type="match status" value="1"/>
</dbReference>
<name>A0ABM5UXV6_9BURK</name>
<dbReference type="EMBL" id="CP011409">
    <property type="protein sequence ID" value="AKZ62190.1"/>
    <property type="molecule type" value="Genomic_DNA"/>
</dbReference>
<feature type="transmembrane region" description="Helical" evidence="5">
    <location>
        <begin position="106"/>
        <end position="125"/>
    </location>
</feature>
<dbReference type="Gene3D" id="1.20.120.550">
    <property type="entry name" value="Membrane associated eicosanoid/glutathione metabolism-like domain"/>
    <property type="match status" value="1"/>
</dbReference>
<keyword evidence="2 5" id="KW-0812">Transmembrane</keyword>
<keyword evidence="4 5" id="KW-0472">Membrane</keyword>
<dbReference type="InterPro" id="IPR023352">
    <property type="entry name" value="MAPEG-like_dom_sf"/>
</dbReference>
<evidence type="ECO:0000313" key="7">
    <source>
        <dbReference type="Proteomes" id="UP000063429"/>
    </source>
</evidence>
<evidence type="ECO:0000256" key="5">
    <source>
        <dbReference type="SAM" id="Phobius"/>
    </source>
</evidence>
<evidence type="ECO:0000256" key="1">
    <source>
        <dbReference type="ARBA" id="ARBA00004370"/>
    </source>
</evidence>
<accession>A0ABM5UXV6</accession>
<dbReference type="Proteomes" id="UP000063429">
    <property type="component" value="Chromosome"/>
</dbReference>
<gene>
    <name evidence="6" type="ORF">F506_05480</name>
</gene>
<organism evidence="6 7">
    <name type="scientific">Herbaspirillum hiltneri N3</name>
    <dbReference type="NCBI Taxonomy" id="1262470"/>
    <lineage>
        <taxon>Bacteria</taxon>
        <taxon>Pseudomonadati</taxon>
        <taxon>Pseudomonadota</taxon>
        <taxon>Betaproteobacteria</taxon>
        <taxon>Burkholderiales</taxon>
        <taxon>Oxalobacteraceae</taxon>
        <taxon>Herbaspirillum</taxon>
    </lineage>
</organism>
<dbReference type="SUPFAM" id="SSF161084">
    <property type="entry name" value="MAPEG domain-like"/>
    <property type="match status" value="1"/>
</dbReference>
<dbReference type="PANTHER" id="PTHR35371:SF1">
    <property type="entry name" value="BLR7753 PROTEIN"/>
    <property type="match status" value="1"/>
</dbReference>